<dbReference type="EMBL" id="JBAHYK010000706">
    <property type="protein sequence ID" value="KAL0571851.1"/>
    <property type="molecule type" value="Genomic_DNA"/>
</dbReference>
<keyword evidence="1" id="KW-1133">Transmembrane helix</keyword>
<feature type="non-terminal residue" evidence="2">
    <location>
        <position position="161"/>
    </location>
</feature>
<evidence type="ECO:0000313" key="2">
    <source>
        <dbReference type="EMBL" id="KAL0571851.1"/>
    </source>
</evidence>
<keyword evidence="1" id="KW-0812">Transmembrane</keyword>
<gene>
    <name evidence="2" type="ORF">V5O48_010103</name>
</gene>
<sequence length="161" mass="17338">MKHTVADQLGTMDRKLPPDTCSDQVARGTFQKYLIGDRTDGKFCSPNINTTLPSTVQLEACKEGIKTIANATYNTFWPNGDWYNNYYIKQATQGIQSLGEKVFAQCPPNSTVSKAPTPSTFSISKPISTVTRSQSESDRRGLSTGAVAGISVGVAVVIVIA</sequence>
<proteinExistence type="predicted"/>
<feature type="transmembrane region" description="Helical" evidence="1">
    <location>
        <begin position="142"/>
        <end position="160"/>
    </location>
</feature>
<dbReference type="Proteomes" id="UP001465976">
    <property type="component" value="Unassembled WGS sequence"/>
</dbReference>
<name>A0ABR3F9B6_9AGAR</name>
<keyword evidence="1" id="KW-0472">Membrane</keyword>
<protein>
    <submittedName>
        <fullName evidence="2">Uncharacterized protein</fullName>
    </submittedName>
</protein>
<reference evidence="2 3" key="1">
    <citation type="submission" date="2024-02" db="EMBL/GenBank/DDBJ databases">
        <title>A draft genome for the cacao thread blight pathogen Marasmius crinis-equi.</title>
        <authorList>
            <person name="Cohen S.P."/>
            <person name="Baruah I.K."/>
            <person name="Amoako-Attah I."/>
            <person name="Bukari Y."/>
            <person name="Meinhardt L.W."/>
            <person name="Bailey B.A."/>
        </authorList>
    </citation>
    <scope>NUCLEOTIDE SEQUENCE [LARGE SCALE GENOMIC DNA]</scope>
    <source>
        <strain evidence="2 3">GH-76</strain>
    </source>
</reference>
<evidence type="ECO:0000313" key="3">
    <source>
        <dbReference type="Proteomes" id="UP001465976"/>
    </source>
</evidence>
<evidence type="ECO:0000256" key="1">
    <source>
        <dbReference type="SAM" id="Phobius"/>
    </source>
</evidence>
<organism evidence="2 3">
    <name type="scientific">Marasmius crinis-equi</name>
    <dbReference type="NCBI Taxonomy" id="585013"/>
    <lineage>
        <taxon>Eukaryota</taxon>
        <taxon>Fungi</taxon>
        <taxon>Dikarya</taxon>
        <taxon>Basidiomycota</taxon>
        <taxon>Agaricomycotina</taxon>
        <taxon>Agaricomycetes</taxon>
        <taxon>Agaricomycetidae</taxon>
        <taxon>Agaricales</taxon>
        <taxon>Marasmiineae</taxon>
        <taxon>Marasmiaceae</taxon>
        <taxon>Marasmius</taxon>
    </lineage>
</organism>
<comment type="caution">
    <text evidence="2">The sequence shown here is derived from an EMBL/GenBank/DDBJ whole genome shotgun (WGS) entry which is preliminary data.</text>
</comment>
<accession>A0ABR3F9B6</accession>
<keyword evidence="3" id="KW-1185">Reference proteome</keyword>